<dbReference type="AlphaFoldDB" id="A0A6I3QQJ9"/>
<protein>
    <submittedName>
        <fullName evidence="1">Peptidoglycan DD-metalloendopeptidase family protein</fullName>
    </submittedName>
</protein>
<dbReference type="Gene3D" id="2.70.70.10">
    <property type="entry name" value="Glucose Permease (Domain IIA)"/>
    <property type="match status" value="1"/>
</dbReference>
<gene>
    <name evidence="1" type="ORF">GMD52_12090</name>
</gene>
<sequence>MRRVNLSRKCTSLPRWNNLHSWSASLPRWGCKGGQAMERARFPMEFLRVTQGPNVGSHAGSKAMDFGGKDTGCDAVYAPFTGRVARVRTDSSHETYFESLEPVEYADGTVDYMTVTLMHDNVLDVRAGQVLHQGEKIGDEGGFGGGRPGRFGAHLHLEVSRGRGIAYQVRNAQGTYCTPQQVDVWSALWLGMDVQVLDGGGCPWKRDIKEDDNMKFLKVTSGKCEVFTAPDVNAVDKLYNGGKLTEGVCYPVQAEVGSSGGYSWVRIFVAGVQRYAAVLADRCQLVTLSPGDAFAACVAQGSAGGGAEELKAQLEAANARADRIRQDLWQSNHRKAVENRCHAGGGRGAGRAAVLWCWRGLLRRAGREF</sequence>
<evidence type="ECO:0000313" key="2">
    <source>
        <dbReference type="Proteomes" id="UP000449193"/>
    </source>
</evidence>
<dbReference type="EMBL" id="WMZR01000016">
    <property type="protein sequence ID" value="MTS52277.1"/>
    <property type="molecule type" value="Genomic_DNA"/>
</dbReference>
<name>A0A6I3QQJ9_9FIRM</name>
<evidence type="ECO:0000313" key="1">
    <source>
        <dbReference type="EMBL" id="MTS52277.1"/>
    </source>
</evidence>
<proteinExistence type="predicted"/>
<comment type="caution">
    <text evidence="1">The sequence shown here is derived from an EMBL/GenBank/DDBJ whole genome shotgun (WGS) entry which is preliminary data.</text>
</comment>
<dbReference type="InterPro" id="IPR011055">
    <property type="entry name" value="Dup_hybrid_motif"/>
</dbReference>
<dbReference type="Proteomes" id="UP000449193">
    <property type="component" value="Unassembled WGS sequence"/>
</dbReference>
<organism evidence="1 2">
    <name type="scientific">Ruthenibacterium lactatiformans</name>
    <dbReference type="NCBI Taxonomy" id="1550024"/>
    <lineage>
        <taxon>Bacteria</taxon>
        <taxon>Bacillati</taxon>
        <taxon>Bacillota</taxon>
        <taxon>Clostridia</taxon>
        <taxon>Eubacteriales</taxon>
        <taxon>Oscillospiraceae</taxon>
        <taxon>Ruthenibacterium</taxon>
    </lineage>
</organism>
<reference evidence="1 2" key="1">
    <citation type="journal article" date="2019" name="Nat. Med.">
        <title>A library of human gut bacterial isolates paired with longitudinal multiomics data enables mechanistic microbiome research.</title>
        <authorList>
            <person name="Poyet M."/>
            <person name="Groussin M."/>
            <person name="Gibbons S.M."/>
            <person name="Avila-Pacheco J."/>
            <person name="Jiang X."/>
            <person name="Kearney S.M."/>
            <person name="Perrotta A.R."/>
            <person name="Berdy B."/>
            <person name="Zhao S."/>
            <person name="Lieberman T.D."/>
            <person name="Swanson P.K."/>
            <person name="Smith M."/>
            <person name="Roesemann S."/>
            <person name="Alexander J.E."/>
            <person name="Rich S.A."/>
            <person name="Livny J."/>
            <person name="Vlamakis H."/>
            <person name="Clish C."/>
            <person name="Bullock K."/>
            <person name="Deik A."/>
            <person name="Scott J."/>
            <person name="Pierce K.A."/>
            <person name="Xavier R.J."/>
            <person name="Alm E.J."/>
        </authorList>
    </citation>
    <scope>NUCLEOTIDE SEQUENCE [LARGE SCALE GENOMIC DNA]</scope>
    <source>
        <strain evidence="1 2">BIOML-A7</strain>
    </source>
</reference>
<accession>A0A6I3QQJ9</accession>